<evidence type="ECO:0000313" key="4">
    <source>
        <dbReference type="Proteomes" id="UP000583929"/>
    </source>
</evidence>
<evidence type="ECO:0000313" key="1">
    <source>
        <dbReference type="EMBL" id="KAF4370168.1"/>
    </source>
</evidence>
<dbReference type="AlphaFoldDB" id="A0A7J6G0G8"/>
<dbReference type="Proteomes" id="UP000525078">
    <property type="component" value="Unassembled WGS sequence"/>
</dbReference>
<accession>A0A7J6G0G8</accession>
<protein>
    <submittedName>
        <fullName evidence="2">Uncharacterized protein</fullName>
    </submittedName>
</protein>
<dbReference type="EMBL" id="JAATIP010000119">
    <property type="protein sequence ID" value="KAF4370168.1"/>
    <property type="molecule type" value="Genomic_DNA"/>
</dbReference>
<reference evidence="3 4" key="1">
    <citation type="journal article" date="2020" name="bioRxiv">
        <title>Sequence and annotation of 42 cannabis genomes reveals extensive copy number variation in cannabinoid synthesis and pathogen resistance genes.</title>
        <authorList>
            <person name="Mckernan K.J."/>
            <person name="Helbert Y."/>
            <person name="Kane L.T."/>
            <person name="Ebling H."/>
            <person name="Zhang L."/>
            <person name="Liu B."/>
            <person name="Eaton Z."/>
            <person name="Mclaughlin S."/>
            <person name="Kingan S."/>
            <person name="Baybayan P."/>
            <person name="Concepcion G."/>
            <person name="Jordan M."/>
            <person name="Riva A."/>
            <person name="Barbazuk W."/>
            <person name="Harkins T."/>
        </authorList>
    </citation>
    <scope>NUCLEOTIDE SEQUENCE [LARGE SCALE GENOMIC DNA]</scope>
    <source>
        <strain evidence="3 4">cv. Jamaican Lion 4</strain>
        <strain evidence="2">Father</strain>
        <strain evidence="1">Mother</strain>
        <tissue evidence="2">Leaf</tissue>
    </source>
</reference>
<dbReference type="EMBL" id="JAATIQ010000153">
    <property type="protein sequence ID" value="KAF4376491.1"/>
    <property type="molecule type" value="Genomic_DNA"/>
</dbReference>
<evidence type="ECO:0000313" key="3">
    <source>
        <dbReference type="Proteomes" id="UP000525078"/>
    </source>
</evidence>
<evidence type="ECO:0000313" key="2">
    <source>
        <dbReference type="EMBL" id="KAF4376491.1"/>
    </source>
</evidence>
<organism evidence="2 4">
    <name type="scientific">Cannabis sativa</name>
    <name type="common">Hemp</name>
    <name type="synonym">Marijuana</name>
    <dbReference type="NCBI Taxonomy" id="3483"/>
    <lineage>
        <taxon>Eukaryota</taxon>
        <taxon>Viridiplantae</taxon>
        <taxon>Streptophyta</taxon>
        <taxon>Embryophyta</taxon>
        <taxon>Tracheophyta</taxon>
        <taxon>Spermatophyta</taxon>
        <taxon>Magnoliopsida</taxon>
        <taxon>eudicotyledons</taxon>
        <taxon>Gunneridae</taxon>
        <taxon>Pentapetalae</taxon>
        <taxon>rosids</taxon>
        <taxon>fabids</taxon>
        <taxon>Rosales</taxon>
        <taxon>Cannabaceae</taxon>
        <taxon>Cannabis</taxon>
    </lineage>
</organism>
<comment type="caution">
    <text evidence="2">The sequence shown here is derived from an EMBL/GenBank/DDBJ whole genome shotgun (WGS) entry which is preliminary data.</text>
</comment>
<sequence length="85" mass="9409">MENHLAALLGFIIFLIMESIWDFLVLQVTAANAKKCHSIACLFPPIPCPIVPHWVPPDSSKLKLNVDVGLRGTDRHMGYGAVVRD</sequence>
<proteinExistence type="predicted"/>
<dbReference type="Proteomes" id="UP000583929">
    <property type="component" value="Unassembled WGS sequence"/>
</dbReference>
<name>A0A7J6G0G8_CANSA</name>
<gene>
    <name evidence="1" type="ORF">F8388_007309</name>
    <name evidence="2" type="ORF">G4B88_017227</name>
</gene>
<keyword evidence="4" id="KW-1185">Reference proteome</keyword>